<keyword evidence="2" id="KW-1185">Reference proteome</keyword>
<protein>
    <submittedName>
        <fullName evidence="1">Uncharacterized protein</fullName>
    </submittedName>
</protein>
<dbReference type="EMBL" id="JADEWZ010000003">
    <property type="protein sequence ID" value="MBE9114882.1"/>
    <property type="molecule type" value="Genomic_DNA"/>
</dbReference>
<reference evidence="1" key="1">
    <citation type="submission" date="2020-10" db="EMBL/GenBank/DDBJ databases">
        <authorList>
            <person name="Castelo-Branco R."/>
            <person name="Eusebio N."/>
            <person name="Adriana R."/>
            <person name="Vieira A."/>
            <person name="Brugerolle De Fraissinette N."/>
            <person name="Rezende De Castro R."/>
            <person name="Schneider M.P."/>
            <person name="Vasconcelos V."/>
            <person name="Leao P.N."/>
        </authorList>
    </citation>
    <scope>NUCLEOTIDE SEQUENCE</scope>
    <source>
        <strain evidence="1">LEGE 07157</strain>
    </source>
</reference>
<accession>A0A8J7AWR0</accession>
<comment type="caution">
    <text evidence="1">The sequence shown here is derived from an EMBL/GenBank/DDBJ whole genome shotgun (WGS) entry which is preliminary data.</text>
</comment>
<evidence type="ECO:0000313" key="2">
    <source>
        <dbReference type="Proteomes" id="UP000654482"/>
    </source>
</evidence>
<dbReference type="AlphaFoldDB" id="A0A8J7AWR0"/>
<proteinExistence type="predicted"/>
<name>A0A8J7AWR0_9CYAN</name>
<evidence type="ECO:0000313" key="1">
    <source>
        <dbReference type="EMBL" id="MBE9114882.1"/>
    </source>
</evidence>
<dbReference type="Proteomes" id="UP000654482">
    <property type="component" value="Unassembled WGS sequence"/>
</dbReference>
<gene>
    <name evidence="1" type="ORF">IQ249_03125</name>
</gene>
<dbReference type="RefSeq" id="WP_194027966.1">
    <property type="nucleotide sequence ID" value="NZ_JADEWZ010000003.1"/>
</dbReference>
<organism evidence="1 2">
    <name type="scientific">Lusitaniella coriacea LEGE 07157</name>
    <dbReference type="NCBI Taxonomy" id="945747"/>
    <lineage>
        <taxon>Bacteria</taxon>
        <taxon>Bacillati</taxon>
        <taxon>Cyanobacteriota</taxon>
        <taxon>Cyanophyceae</taxon>
        <taxon>Spirulinales</taxon>
        <taxon>Lusitaniellaceae</taxon>
        <taxon>Lusitaniella</taxon>
    </lineage>
</organism>
<sequence>MVATGAQENPIPKYFPQNSPKECFFLYQWENQEYWNNADETVIAWIAQDRAEGSDHTFSNELK</sequence>